<keyword evidence="2" id="KW-0966">Cell projection</keyword>
<comment type="caution">
    <text evidence="2">The sequence shown here is derived from an EMBL/GenBank/DDBJ whole genome shotgun (WGS) entry which is preliminary data.</text>
</comment>
<evidence type="ECO:0000256" key="1">
    <source>
        <dbReference type="SAM" id="Phobius"/>
    </source>
</evidence>
<keyword evidence="1" id="KW-0812">Transmembrane</keyword>
<feature type="transmembrane region" description="Helical" evidence="1">
    <location>
        <begin position="201"/>
        <end position="223"/>
    </location>
</feature>
<evidence type="ECO:0000313" key="3">
    <source>
        <dbReference type="Proteomes" id="UP000324326"/>
    </source>
</evidence>
<dbReference type="RefSeq" id="WP_124932344.1">
    <property type="nucleotide sequence ID" value="NZ_QSND01000002.1"/>
</dbReference>
<evidence type="ECO:0000313" key="2">
    <source>
        <dbReference type="EMBL" id="KAA6451324.1"/>
    </source>
</evidence>
<dbReference type="EMBL" id="QSND01000002">
    <property type="protein sequence ID" value="KAA6451324.1"/>
    <property type="molecule type" value="Genomic_DNA"/>
</dbReference>
<feature type="transmembrane region" description="Helical" evidence="1">
    <location>
        <begin position="30"/>
        <end position="47"/>
    </location>
</feature>
<keyword evidence="1" id="KW-1133">Transmembrane helix</keyword>
<name>A0A5M8RWU6_9BACI</name>
<organism evidence="2 3">
    <name type="scientific">Bacillus swezeyi</name>
    <dbReference type="NCBI Taxonomy" id="1925020"/>
    <lineage>
        <taxon>Bacteria</taxon>
        <taxon>Bacillati</taxon>
        <taxon>Bacillota</taxon>
        <taxon>Bacilli</taxon>
        <taxon>Bacillales</taxon>
        <taxon>Bacillaceae</taxon>
        <taxon>Bacillus</taxon>
    </lineage>
</organism>
<keyword evidence="1" id="KW-0472">Membrane</keyword>
<keyword evidence="2" id="KW-0282">Flagellum</keyword>
<accession>A0A5M8RWU6</accession>
<protein>
    <submittedName>
        <fullName evidence="2">Flagellar assembly protein FlaJ</fullName>
    </submittedName>
</protein>
<dbReference type="AlphaFoldDB" id="A0A5M8RWU6"/>
<dbReference type="Proteomes" id="UP000324326">
    <property type="component" value="Unassembled WGS sequence"/>
</dbReference>
<sequence length="232" mass="27307">MIIEILKEKHLNLYLNYFGKTRKSYEINKWLITFLVFFIYSMIVIFLKQFLIFLALPVVLLAANKFAYINLVARKKKDDLLKTYLFPEFLRCFICLLGVSGNVYSTLKATVPYVKEPLKAELQRLITNIERENDRRHYIEFANSIGNSEASMVMSMIHEFSEFGIQKDALQQLEQFIERLQENKTNELIERKVREMDKYSVPPVVLSVFFVLSFAVALFVYYMSQIQGSLNF</sequence>
<proteinExistence type="predicted"/>
<keyword evidence="2" id="KW-0969">Cilium</keyword>
<feature type="transmembrane region" description="Helical" evidence="1">
    <location>
        <begin position="53"/>
        <end position="73"/>
    </location>
</feature>
<gene>
    <name evidence="2" type="ORF">DX927_11145</name>
</gene>
<reference evidence="2 3" key="1">
    <citation type="submission" date="2018-08" db="EMBL/GenBank/DDBJ databases">
        <title>Bacillus phenotypic plasticity.</title>
        <authorList>
            <person name="Hurtado E."/>
        </authorList>
    </citation>
    <scope>NUCLEOTIDE SEQUENCE [LARGE SCALE GENOMIC DNA]</scope>
    <source>
        <strain evidence="2 3">427</strain>
    </source>
</reference>